<dbReference type="AlphaFoldDB" id="A0A0A1ZGC6"/>
<evidence type="ECO:0000313" key="2">
    <source>
        <dbReference type="Proteomes" id="UP000030598"/>
    </source>
</evidence>
<name>A0A0A1ZGC6_PROMR</name>
<dbReference type="Proteomes" id="UP000030598">
    <property type="component" value="Unassembled WGS sequence"/>
</dbReference>
<gene>
    <name evidence="1" type="ORF">EU91_0546</name>
</gene>
<evidence type="ECO:0000313" key="1">
    <source>
        <dbReference type="EMBL" id="KGF88612.1"/>
    </source>
</evidence>
<protein>
    <submittedName>
        <fullName evidence="1">Uncharacterized protein</fullName>
    </submittedName>
</protein>
<dbReference type="EMBL" id="JNAH01000003">
    <property type="protein sequence ID" value="KGF88612.1"/>
    <property type="molecule type" value="Genomic_DNA"/>
</dbReference>
<reference evidence="2" key="1">
    <citation type="journal article" date="2014" name="Sci. Data">
        <title>Genomes of diverse isolates of the marine cyanobacterium Prochlorococcus.</title>
        <authorList>
            <person name="Biller S."/>
            <person name="Berube P."/>
            <person name="Thompson J."/>
            <person name="Kelly L."/>
            <person name="Roggensack S."/>
            <person name="Awad L."/>
            <person name="Roache-Johnson K."/>
            <person name="Ding H."/>
            <person name="Giovannoni S.J."/>
            <person name="Moore L.R."/>
            <person name="Chisholm S.W."/>
        </authorList>
    </citation>
    <scope>NUCLEOTIDE SEQUENCE [LARGE SCALE GENOMIC DNA]</scope>
    <source>
        <strain evidence="2">GP2</strain>
    </source>
</reference>
<sequence length="45" mass="4887">MSPGGGLDDAVAITKEKGFFNHSANAVTKTGPVYFFLGSKRRYFC</sequence>
<comment type="caution">
    <text evidence="1">The sequence shown here is derived from an EMBL/GenBank/DDBJ whole genome shotgun (WGS) entry which is preliminary data.</text>
</comment>
<proteinExistence type="predicted"/>
<organism evidence="1 2">
    <name type="scientific">Prochlorococcus marinus str. GP2</name>
    <dbReference type="NCBI Taxonomy" id="59925"/>
    <lineage>
        <taxon>Bacteria</taxon>
        <taxon>Bacillati</taxon>
        <taxon>Cyanobacteriota</taxon>
        <taxon>Cyanophyceae</taxon>
        <taxon>Synechococcales</taxon>
        <taxon>Prochlorococcaceae</taxon>
        <taxon>Prochlorococcus</taxon>
    </lineage>
</organism>
<accession>A0A0A1ZGC6</accession>